<sequence>MSTSGCACPDCGQPLRHILDEISERLEYIPAQFVVKRYVRQYRLSRRVSWIRDWWRRCWSASSATASRCITQ</sequence>
<protein>
    <recommendedName>
        <fullName evidence="1">Transposase IS66 zinc-finger binding domain-containing protein</fullName>
    </recommendedName>
</protein>
<reference evidence="2" key="1">
    <citation type="submission" date="2019-07" db="EMBL/GenBank/DDBJ databases">
        <authorList>
            <person name="Ashton P.M."/>
            <person name="Dallman T."/>
            <person name="Nair S."/>
            <person name="De Pinna E."/>
            <person name="Peters T."/>
            <person name="Grant K."/>
        </authorList>
    </citation>
    <scope>NUCLEOTIDE SEQUENCE [LARGE SCALE GENOMIC DNA]</scope>
    <source>
        <strain evidence="2">598112</strain>
    </source>
</reference>
<dbReference type="Proteomes" id="UP000839824">
    <property type="component" value="Unassembled WGS sequence"/>
</dbReference>
<evidence type="ECO:0000313" key="2">
    <source>
        <dbReference type="EMBL" id="ECJ2328144.1"/>
    </source>
</evidence>
<evidence type="ECO:0000259" key="1">
    <source>
        <dbReference type="Pfam" id="PF13005"/>
    </source>
</evidence>
<gene>
    <name evidence="2" type="ORF">FNJ06_21635</name>
</gene>
<organism evidence="2">
    <name type="scientific">Salmonella enterica subsp. salamae</name>
    <dbReference type="NCBI Taxonomy" id="59202"/>
    <lineage>
        <taxon>Bacteria</taxon>
        <taxon>Pseudomonadati</taxon>
        <taxon>Pseudomonadota</taxon>
        <taxon>Gammaproteobacteria</taxon>
        <taxon>Enterobacterales</taxon>
        <taxon>Enterobacteriaceae</taxon>
        <taxon>Salmonella</taxon>
    </lineage>
</organism>
<dbReference type="InterPro" id="IPR024474">
    <property type="entry name" value="Znf_dom_IS66"/>
</dbReference>
<comment type="caution">
    <text evidence="2">The sequence shown here is derived from an EMBL/GenBank/DDBJ whole genome shotgun (WGS) entry which is preliminary data.</text>
</comment>
<dbReference type="EMBL" id="AAIXRY010000030">
    <property type="protein sequence ID" value="ECJ2328144.1"/>
    <property type="molecule type" value="Genomic_DNA"/>
</dbReference>
<proteinExistence type="predicted"/>
<dbReference type="AlphaFoldDB" id="A0A5Y3V5J6"/>
<accession>A0A5Y3V5J6</accession>
<name>A0A5Y3V5J6_SALER</name>
<feature type="domain" description="Transposase IS66 zinc-finger binding" evidence="1">
    <location>
        <begin position="6"/>
        <end position="41"/>
    </location>
</feature>
<dbReference type="Pfam" id="PF13005">
    <property type="entry name" value="zf-IS66"/>
    <property type="match status" value="1"/>
</dbReference>